<protein>
    <submittedName>
        <fullName evidence="1">RteC domain-containing protein</fullName>
    </submittedName>
</protein>
<keyword evidence="2" id="KW-1185">Reference proteome</keyword>
<reference evidence="2" key="1">
    <citation type="journal article" date="2019" name="Int. J. Syst. Evol. Microbiol.">
        <title>The Global Catalogue of Microorganisms (GCM) 10K type strain sequencing project: providing services to taxonomists for standard genome sequencing and annotation.</title>
        <authorList>
            <consortium name="The Broad Institute Genomics Platform"/>
            <consortium name="The Broad Institute Genome Sequencing Center for Infectious Disease"/>
            <person name="Wu L."/>
            <person name="Ma J."/>
        </authorList>
    </citation>
    <scope>NUCLEOTIDE SEQUENCE [LARGE SCALE GENOMIC DNA]</scope>
    <source>
        <strain evidence="2">CECT 9128</strain>
    </source>
</reference>
<dbReference type="Proteomes" id="UP001595793">
    <property type="component" value="Unassembled WGS sequence"/>
</dbReference>
<proteinExistence type="predicted"/>
<name>A0ABV8HCE5_9FLAO</name>
<organism evidence="1 2">
    <name type="scientific">Zunongwangia endophytica</name>
    <dbReference type="NCBI Taxonomy" id="1808945"/>
    <lineage>
        <taxon>Bacteria</taxon>
        <taxon>Pseudomonadati</taxon>
        <taxon>Bacteroidota</taxon>
        <taxon>Flavobacteriia</taxon>
        <taxon>Flavobacteriales</taxon>
        <taxon>Flavobacteriaceae</taxon>
        <taxon>Zunongwangia</taxon>
    </lineage>
</organism>
<sequence length="277" mass="33204">MKRFNDLLTKFHEERQTMEKIPSILQRSSNLLKFCNEILSEMKNVVEDIDFETVGEEIYFFKEVKPIPMSYFIYYTHIQNCELHRPKAGKQYKIRFLEKEMRKVNKFFFKNTDFTYYMEQGYSYLDHTFFTRRGVEKFPMNPTENQYFYPEFSSSHDLLWAKIKAMYRYIHYLREQLQKLNGGPLEFTQDSSHRVIVWTGSKTALVELVYALYVDGSLNHGKLDLKTIASSFEAFFNIRLDNVSKTYMEIKSRKGSKTKFLDDLGMQFQLKMEREDA</sequence>
<dbReference type="RefSeq" id="WP_290232496.1">
    <property type="nucleotide sequence ID" value="NZ_JAUFPZ010000002.1"/>
</dbReference>
<evidence type="ECO:0000313" key="1">
    <source>
        <dbReference type="EMBL" id="MFC4028502.1"/>
    </source>
</evidence>
<dbReference type="InterPro" id="IPR018534">
    <property type="entry name" value="Tet_reg_excision_RteC"/>
</dbReference>
<comment type="caution">
    <text evidence="1">The sequence shown here is derived from an EMBL/GenBank/DDBJ whole genome shotgun (WGS) entry which is preliminary data.</text>
</comment>
<evidence type="ECO:0000313" key="2">
    <source>
        <dbReference type="Proteomes" id="UP001595793"/>
    </source>
</evidence>
<dbReference type="EMBL" id="JBHSAS010000010">
    <property type="protein sequence ID" value="MFC4028502.1"/>
    <property type="molecule type" value="Genomic_DNA"/>
</dbReference>
<accession>A0ABV8HCE5</accession>
<gene>
    <name evidence="1" type="ORF">ACFOS1_13885</name>
</gene>
<dbReference type="Pfam" id="PF09357">
    <property type="entry name" value="RteC"/>
    <property type="match status" value="1"/>
</dbReference>